<sequence length="948" mass="105000">MKNVSSALRFSVKERLKRACLSAKFDLYRFQSSGPSVGPGAQSLKYSGTYEHSRPTPHGSAQIVSVIKVSKIQVDQVSGGWRHGKFFLNANITDKTRKTESASAESGWVIWDDEFHFDALKGSSLTFTLYATHLVRHDTMIGLSVATIDSNLWRTGNSVEMRLQNESGTPLRTHLHFKVELLPPDTECAAIRQEAANARHSTVSHETRHIDQGIQAAIPLGMAFGPVRTAAAPQGRDSWHNDSDGFDVVQLYSVTESWNVLLNNVQTFTANVAVFSEILPYAKCALAVLIMAEQAVIAQKERDDRFQQLIKLNSDAFAFLNKLRTAALKGHRKTMKHLVIQTTECGYFIRDYTKHKSFIVRAARNVVYGATIDAKIGQFENKFREITAAFRNDAALTTEIAVFRIVDHVEQFTTTVELNDLRYASGARFDRGKQCLSGTRVGLLDKISEWVNDVSKPRVLVLSGPAGAGKSAIAHTVACTFDEQKRLGSSFFFDIRVMDRRPDMLFSTIARDLADLDPEWKAALYSVIGSRAQRRTGSIVEQFEEFILKPARSFEVYFGPVVVVIDGLDSSVDRNQCRELVSLLSTRATALPRNFRVLVTTRPQSDICRAFREGNNVAMWDMDAVVDKDSNLDDLAAYFSNELSSAAGLEWTDKFGRKLAAKSNGNFAWAATACAFIKDPVAGQTPDDRLSRVLSTPKDMPFNEKEDPHLVSVRGSIRRKISKLDQFFNPRPPSDHFEGIIEPFPFPHTDLHGDDSIRTPPQSRSNSPRPEGSLIPSFPVPAPVPSGRGRNEPHRPHLRPSSPRPASVDPPFPIPFTGPRVPHSDGGIRPNPHRRLNSPRPEDSIAPQFPVPAGDPPASYGEGNLFHKLHLPHFGPISHRPPSREGHHPTRPSHLSGPPSKFANGVGEDDIPVLPFQAGSWGFNPPSNVHRLYSYNGSISDDGSSVSC</sequence>
<proteinExistence type="predicted"/>
<evidence type="ECO:0000313" key="4">
    <source>
        <dbReference type="EMBL" id="KAJ7189915.1"/>
    </source>
</evidence>
<evidence type="ECO:0000259" key="3">
    <source>
        <dbReference type="PROSITE" id="PS50837"/>
    </source>
</evidence>
<dbReference type="InterPro" id="IPR056884">
    <property type="entry name" value="NPHP3-like_N"/>
</dbReference>
<dbReference type="PANTHER" id="PTHR10039">
    <property type="entry name" value="AMELOGENIN"/>
    <property type="match status" value="1"/>
</dbReference>
<feature type="region of interest" description="Disordered" evidence="2">
    <location>
        <begin position="727"/>
        <end position="909"/>
    </location>
</feature>
<dbReference type="AlphaFoldDB" id="A0AAD6UL32"/>
<dbReference type="InterPro" id="IPR003593">
    <property type="entry name" value="AAA+_ATPase"/>
</dbReference>
<protein>
    <recommendedName>
        <fullName evidence="3">NACHT domain-containing protein</fullName>
    </recommendedName>
</protein>
<organism evidence="4 5">
    <name type="scientific">Mycena pura</name>
    <dbReference type="NCBI Taxonomy" id="153505"/>
    <lineage>
        <taxon>Eukaryota</taxon>
        <taxon>Fungi</taxon>
        <taxon>Dikarya</taxon>
        <taxon>Basidiomycota</taxon>
        <taxon>Agaricomycotina</taxon>
        <taxon>Agaricomycetes</taxon>
        <taxon>Agaricomycetidae</taxon>
        <taxon>Agaricales</taxon>
        <taxon>Marasmiineae</taxon>
        <taxon>Mycenaceae</taxon>
        <taxon>Mycena</taxon>
    </lineage>
</organism>
<gene>
    <name evidence="4" type="ORF">GGX14DRAFT_607523</name>
</gene>
<dbReference type="SUPFAM" id="SSF52540">
    <property type="entry name" value="P-loop containing nucleoside triphosphate hydrolases"/>
    <property type="match status" value="1"/>
</dbReference>
<dbReference type="Proteomes" id="UP001219525">
    <property type="component" value="Unassembled WGS sequence"/>
</dbReference>
<dbReference type="PROSITE" id="PS50837">
    <property type="entry name" value="NACHT"/>
    <property type="match status" value="1"/>
</dbReference>
<name>A0AAD6UL32_9AGAR</name>
<evidence type="ECO:0000256" key="2">
    <source>
        <dbReference type="SAM" id="MobiDB-lite"/>
    </source>
</evidence>
<dbReference type="PANTHER" id="PTHR10039:SF14">
    <property type="entry name" value="NACHT DOMAIN-CONTAINING PROTEIN"/>
    <property type="match status" value="1"/>
</dbReference>
<accession>A0AAD6UL32</accession>
<keyword evidence="5" id="KW-1185">Reference proteome</keyword>
<dbReference type="InterPro" id="IPR027417">
    <property type="entry name" value="P-loop_NTPase"/>
</dbReference>
<dbReference type="SMART" id="SM00382">
    <property type="entry name" value="AAA"/>
    <property type="match status" value="1"/>
</dbReference>
<feature type="compositionally biased region" description="Polar residues" evidence="2">
    <location>
        <begin position="759"/>
        <end position="768"/>
    </location>
</feature>
<dbReference type="EMBL" id="JARJCW010000162">
    <property type="protein sequence ID" value="KAJ7189915.1"/>
    <property type="molecule type" value="Genomic_DNA"/>
</dbReference>
<dbReference type="Gene3D" id="3.40.50.300">
    <property type="entry name" value="P-loop containing nucleotide triphosphate hydrolases"/>
    <property type="match status" value="1"/>
</dbReference>
<feature type="domain" description="NACHT" evidence="3">
    <location>
        <begin position="458"/>
        <end position="603"/>
    </location>
</feature>
<evidence type="ECO:0000313" key="5">
    <source>
        <dbReference type="Proteomes" id="UP001219525"/>
    </source>
</evidence>
<reference evidence="4" key="1">
    <citation type="submission" date="2023-03" db="EMBL/GenBank/DDBJ databases">
        <title>Massive genome expansion in bonnet fungi (Mycena s.s.) driven by repeated elements and novel gene families across ecological guilds.</title>
        <authorList>
            <consortium name="Lawrence Berkeley National Laboratory"/>
            <person name="Harder C.B."/>
            <person name="Miyauchi S."/>
            <person name="Viragh M."/>
            <person name="Kuo A."/>
            <person name="Thoen E."/>
            <person name="Andreopoulos B."/>
            <person name="Lu D."/>
            <person name="Skrede I."/>
            <person name="Drula E."/>
            <person name="Henrissat B."/>
            <person name="Morin E."/>
            <person name="Kohler A."/>
            <person name="Barry K."/>
            <person name="LaButti K."/>
            <person name="Morin E."/>
            <person name="Salamov A."/>
            <person name="Lipzen A."/>
            <person name="Mereny Z."/>
            <person name="Hegedus B."/>
            <person name="Baldrian P."/>
            <person name="Stursova M."/>
            <person name="Weitz H."/>
            <person name="Taylor A."/>
            <person name="Grigoriev I.V."/>
            <person name="Nagy L.G."/>
            <person name="Martin F."/>
            <person name="Kauserud H."/>
        </authorList>
    </citation>
    <scope>NUCLEOTIDE SEQUENCE</scope>
    <source>
        <strain evidence="4">9144</strain>
    </source>
</reference>
<evidence type="ECO:0000256" key="1">
    <source>
        <dbReference type="ARBA" id="ARBA00022737"/>
    </source>
</evidence>
<comment type="caution">
    <text evidence="4">The sequence shown here is derived from an EMBL/GenBank/DDBJ whole genome shotgun (WGS) entry which is preliminary data.</text>
</comment>
<keyword evidence="1" id="KW-0677">Repeat</keyword>
<dbReference type="Pfam" id="PF24883">
    <property type="entry name" value="NPHP3_N"/>
    <property type="match status" value="1"/>
</dbReference>
<dbReference type="InterPro" id="IPR007111">
    <property type="entry name" value="NACHT_NTPase"/>
</dbReference>